<dbReference type="GO" id="GO:0016887">
    <property type="term" value="F:ATP hydrolysis activity"/>
    <property type="evidence" value="ECO:0007669"/>
    <property type="project" value="InterPro"/>
</dbReference>
<keyword evidence="3" id="KW-1185">Reference proteome</keyword>
<name>A0A4E0QJB1_9GAMM</name>
<gene>
    <name evidence="2" type="ORF">PN36_33150</name>
</gene>
<dbReference type="Pfam" id="PF13476">
    <property type="entry name" value="AAA_23"/>
    <property type="match status" value="1"/>
</dbReference>
<evidence type="ECO:0000313" key="3">
    <source>
        <dbReference type="Proteomes" id="UP000030428"/>
    </source>
</evidence>
<feature type="domain" description="Rad50/SbcC-type AAA" evidence="1">
    <location>
        <begin position="2"/>
        <end position="70"/>
    </location>
</feature>
<evidence type="ECO:0000259" key="1">
    <source>
        <dbReference type="Pfam" id="PF13476"/>
    </source>
</evidence>
<protein>
    <recommendedName>
        <fullName evidence="1">Rad50/SbcC-type AAA domain-containing protein</fullName>
    </recommendedName>
</protein>
<reference evidence="2 3" key="1">
    <citation type="journal article" date="2016" name="Front. Microbiol.">
        <title>Single-Cell (Meta-)Genomics of a Dimorphic Candidatus Thiomargarita nelsonii Reveals Genomic Plasticity.</title>
        <authorList>
            <person name="Flood B.E."/>
            <person name="Fliss P."/>
            <person name="Jones D.S."/>
            <person name="Dick G.J."/>
            <person name="Jain S."/>
            <person name="Kaster A.K."/>
            <person name="Winkel M."/>
            <person name="Mussmann M."/>
            <person name="Bailey J."/>
        </authorList>
    </citation>
    <scope>NUCLEOTIDE SEQUENCE [LARGE SCALE GENOMIC DNA]</scope>
    <source>
        <strain evidence="2">Hydrate Ridge</strain>
    </source>
</reference>
<dbReference type="GO" id="GO:0006302">
    <property type="term" value="P:double-strand break repair"/>
    <property type="evidence" value="ECO:0007669"/>
    <property type="project" value="InterPro"/>
</dbReference>
<dbReference type="AlphaFoldDB" id="A0A4E0QJB1"/>
<evidence type="ECO:0000313" key="2">
    <source>
        <dbReference type="EMBL" id="TGN99833.1"/>
    </source>
</evidence>
<dbReference type="InterPro" id="IPR027417">
    <property type="entry name" value="P-loop_NTPase"/>
</dbReference>
<dbReference type="Gene3D" id="3.40.50.300">
    <property type="entry name" value="P-loop containing nucleotide triphosphate hydrolases"/>
    <property type="match status" value="1"/>
</dbReference>
<dbReference type="InterPro" id="IPR038729">
    <property type="entry name" value="Rad50/SbcC_AAA"/>
</dbReference>
<organism evidence="2 3">
    <name type="scientific">Candidatus Thiomargarita nelsonii</name>
    <dbReference type="NCBI Taxonomy" id="1003181"/>
    <lineage>
        <taxon>Bacteria</taxon>
        <taxon>Pseudomonadati</taxon>
        <taxon>Pseudomonadota</taxon>
        <taxon>Gammaproteobacteria</taxon>
        <taxon>Thiotrichales</taxon>
        <taxon>Thiotrichaceae</taxon>
        <taxon>Thiomargarita</taxon>
    </lineage>
</organism>
<dbReference type="EMBL" id="JSZA02000325">
    <property type="protein sequence ID" value="TGN99833.1"/>
    <property type="molecule type" value="Genomic_DNA"/>
</dbReference>
<proteinExistence type="predicted"/>
<accession>A0A4E0QJB1</accession>
<comment type="caution">
    <text evidence="2">The sequence shown here is derived from an EMBL/GenBank/DDBJ whole genome shotgun (WGS) entry which is preliminary data.</text>
</comment>
<sequence length="86" mass="9487">MHGNNAAGKTTILDAIAVGLGTVLKSFPSISSKDFRKSDLRQECQSREILSAPYVRVTLESTEVFRSHYQPSAKQSVYIVAEGRSR</sequence>
<dbReference type="Proteomes" id="UP000030428">
    <property type="component" value="Unassembled WGS sequence"/>
</dbReference>